<accession>X1PPK2</accession>
<sequence length="129" mass="14427">MNKRRNERIRSGVEKVTEAPGKKAAAAVEKMRVNINAALDSGRWEAEVGRVTLEEWRSKMLEKGVPRVRAGAEAAKPEMEAFSAALFPHIESQQAKLKAMPSVSLEDNISRMVTFVRGMAEFTWKGRAR</sequence>
<organism evidence="1">
    <name type="scientific">marine sediment metagenome</name>
    <dbReference type="NCBI Taxonomy" id="412755"/>
    <lineage>
        <taxon>unclassified sequences</taxon>
        <taxon>metagenomes</taxon>
        <taxon>ecological metagenomes</taxon>
    </lineage>
</organism>
<reference evidence="1" key="1">
    <citation type="journal article" date="2014" name="Front. Microbiol.">
        <title>High frequency of phylogenetically diverse reductive dehalogenase-homologous genes in deep subseafloor sedimentary metagenomes.</title>
        <authorList>
            <person name="Kawai M."/>
            <person name="Futagami T."/>
            <person name="Toyoda A."/>
            <person name="Takaki Y."/>
            <person name="Nishi S."/>
            <person name="Hori S."/>
            <person name="Arai W."/>
            <person name="Tsubouchi T."/>
            <person name="Morono Y."/>
            <person name="Uchiyama I."/>
            <person name="Ito T."/>
            <person name="Fujiyama A."/>
            <person name="Inagaki F."/>
            <person name="Takami H."/>
        </authorList>
    </citation>
    <scope>NUCLEOTIDE SEQUENCE</scope>
    <source>
        <strain evidence="1">Expedition CK06-06</strain>
    </source>
</reference>
<protein>
    <submittedName>
        <fullName evidence="1">Uncharacterized protein</fullName>
    </submittedName>
</protein>
<evidence type="ECO:0000313" key="1">
    <source>
        <dbReference type="EMBL" id="GAI32814.1"/>
    </source>
</evidence>
<name>X1PPK2_9ZZZZ</name>
<proteinExistence type="predicted"/>
<dbReference type="AlphaFoldDB" id="X1PPK2"/>
<gene>
    <name evidence="1" type="ORF">S06H3_48968</name>
</gene>
<comment type="caution">
    <text evidence="1">The sequence shown here is derived from an EMBL/GenBank/DDBJ whole genome shotgun (WGS) entry which is preliminary data.</text>
</comment>
<dbReference type="EMBL" id="BARV01030879">
    <property type="protein sequence ID" value="GAI32814.1"/>
    <property type="molecule type" value="Genomic_DNA"/>
</dbReference>